<keyword evidence="5" id="KW-0223">Dioxygenase</keyword>
<dbReference type="GO" id="GO:0009813">
    <property type="term" value="P:flavonoid biosynthetic process"/>
    <property type="evidence" value="ECO:0007669"/>
    <property type="project" value="UniProtKB-KW"/>
</dbReference>
<evidence type="ECO:0000256" key="6">
    <source>
        <dbReference type="ARBA" id="ARBA00023002"/>
    </source>
</evidence>
<dbReference type="eggNOG" id="KOG0143">
    <property type="taxonomic scope" value="Eukaryota"/>
</dbReference>
<keyword evidence="4" id="KW-0847">Vitamin C</keyword>
<name>A0A0J8B5N3_BETVV</name>
<evidence type="ECO:0000256" key="8">
    <source>
        <dbReference type="ARBA" id="ARBA00023241"/>
    </source>
</evidence>
<dbReference type="Pfam" id="PF14226">
    <property type="entry name" value="DIOX_N"/>
    <property type="match status" value="1"/>
</dbReference>
<dbReference type="OrthoDB" id="288590at2759"/>
<dbReference type="PROSITE" id="PS51471">
    <property type="entry name" value="FE2OG_OXY"/>
    <property type="match status" value="1"/>
</dbReference>
<evidence type="ECO:0000256" key="3">
    <source>
        <dbReference type="ARBA" id="ARBA00022723"/>
    </source>
</evidence>
<evidence type="ECO:0000256" key="5">
    <source>
        <dbReference type="ARBA" id="ARBA00022964"/>
    </source>
</evidence>
<keyword evidence="6 9" id="KW-0560">Oxidoreductase</keyword>
<dbReference type="InterPro" id="IPR044861">
    <property type="entry name" value="IPNS-like_FE2OG_OXY"/>
</dbReference>
<gene>
    <name evidence="11" type="ORF">BVRB_8g202170</name>
</gene>
<dbReference type="GO" id="GO:0051213">
    <property type="term" value="F:dioxygenase activity"/>
    <property type="evidence" value="ECO:0007669"/>
    <property type="project" value="UniProtKB-KW"/>
</dbReference>
<organism evidence="11 12">
    <name type="scientific">Beta vulgaris subsp. vulgaris</name>
    <name type="common">Beet</name>
    <dbReference type="NCBI Taxonomy" id="3555"/>
    <lineage>
        <taxon>Eukaryota</taxon>
        <taxon>Viridiplantae</taxon>
        <taxon>Streptophyta</taxon>
        <taxon>Embryophyta</taxon>
        <taxon>Tracheophyta</taxon>
        <taxon>Spermatophyta</taxon>
        <taxon>Magnoliopsida</taxon>
        <taxon>eudicotyledons</taxon>
        <taxon>Gunneridae</taxon>
        <taxon>Pentapetalae</taxon>
        <taxon>Caryophyllales</taxon>
        <taxon>Chenopodiaceae</taxon>
        <taxon>Betoideae</taxon>
        <taxon>Beta</taxon>
    </lineage>
</organism>
<dbReference type="PRINTS" id="PR00682">
    <property type="entry name" value="IPNSYNTHASE"/>
</dbReference>
<dbReference type="Gene3D" id="2.60.120.330">
    <property type="entry name" value="B-lactam Antibiotic, Isopenicillin N Synthase, Chain"/>
    <property type="match status" value="1"/>
</dbReference>
<keyword evidence="8" id="KW-0284">Flavonoid biosynthesis</keyword>
<dbReference type="Proteomes" id="UP000035740">
    <property type="component" value="Unassembled WGS sequence"/>
</dbReference>
<evidence type="ECO:0000256" key="4">
    <source>
        <dbReference type="ARBA" id="ARBA00022896"/>
    </source>
</evidence>
<evidence type="ECO:0000256" key="9">
    <source>
        <dbReference type="RuleBase" id="RU003682"/>
    </source>
</evidence>
<dbReference type="Gramene" id="KMS96524">
    <property type="protein sequence ID" value="KMS96524"/>
    <property type="gene ID" value="BVRB_8g202170"/>
</dbReference>
<dbReference type="InterPro" id="IPR027443">
    <property type="entry name" value="IPNS-like_sf"/>
</dbReference>
<sequence>MEVGRVQSIANKTASKDTIPLDFIWPENVQPAITTVHGADIEIPLIELDDDDEERLIKLIAKASSEVGLFQIVNHGIPSDVIERFQKVGKEFFELSQEEKERYGKLPGSVEGYGSSLQKEDDGKKGMKKGWVDHIFHRVWPPSAINLRFWPTILTSYREVNEEYAKYLRRVGDKLFTYLSLGLGLERHELREGAGGDDIEYLLKINYYPPCPRPDLALGVPAHSDMSAITLLVPNDVPGLQICKDDRWYNVNYVPNAIVIHIGDQIEIMSNGKYKAVMHRTTVSKDKTRFSWPVFLEPPLEQIVGPISKLINKQNPARFTSQKYRDYSSYKYNNISQQKI</sequence>
<protein>
    <recommendedName>
        <fullName evidence="10">Fe2OG dioxygenase domain-containing protein</fullName>
    </recommendedName>
</protein>
<reference evidence="11 12" key="1">
    <citation type="journal article" date="2014" name="Nature">
        <title>The genome of the recently domesticated crop plant sugar beet (Beta vulgaris).</title>
        <authorList>
            <person name="Dohm J.C."/>
            <person name="Minoche A.E."/>
            <person name="Holtgrawe D."/>
            <person name="Capella-Gutierrez S."/>
            <person name="Zakrzewski F."/>
            <person name="Tafer H."/>
            <person name="Rupp O."/>
            <person name="Sorensen T.R."/>
            <person name="Stracke R."/>
            <person name="Reinhardt R."/>
            <person name="Goesmann A."/>
            <person name="Kraft T."/>
            <person name="Schulz B."/>
            <person name="Stadler P.F."/>
            <person name="Schmidt T."/>
            <person name="Gabaldon T."/>
            <person name="Lehrach H."/>
            <person name="Weisshaar B."/>
            <person name="Himmelbauer H."/>
        </authorList>
    </citation>
    <scope>NUCLEOTIDE SEQUENCE [LARGE SCALE GENOMIC DNA]</scope>
    <source>
        <tissue evidence="11">Taproot</tissue>
    </source>
</reference>
<dbReference type="FunFam" id="2.60.120.330:FF:000009">
    <property type="entry name" value="Flavonol synthase"/>
    <property type="match status" value="1"/>
</dbReference>
<dbReference type="PANTHER" id="PTHR47991">
    <property type="entry name" value="OXOGLUTARATE/IRON-DEPENDENT DIOXYGENASE"/>
    <property type="match status" value="1"/>
</dbReference>
<evidence type="ECO:0000256" key="7">
    <source>
        <dbReference type="ARBA" id="ARBA00023004"/>
    </source>
</evidence>
<dbReference type="InterPro" id="IPR026992">
    <property type="entry name" value="DIOX_N"/>
</dbReference>
<dbReference type="InterPro" id="IPR050295">
    <property type="entry name" value="Plant_2OG-oxidoreductases"/>
</dbReference>
<accession>A0A0J8B5N3</accession>
<evidence type="ECO:0000313" key="12">
    <source>
        <dbReference type="Proteomes" id="UP000035740"/>
    </source>
</evidence>
<dbReference type="EMBL" id="KQ090375">
    <property type="protein sequence ID" value="KMS96524.1"/>
    <property type="molecule type" value="Genomic_DNA"/>
</dbReference>
<dbReference type="InterPro" id="IPR005123">
    <property type="entry name" value="Oxoglu/Fe-dep_dioxygenase_dom"/>
</dbReference>
<dbReference type="SUPFAM" id="SSF51197">
    <property type="entry name" value="Clavaminate synthase-like"/>
    <property type="match status" value="1"/>
</dbReference>
<feature type="domain" description="Fe2OG dioxygenase" evidence="10">
    <location>
        <begin position="198"/>
        <end position="298"/>
    </location>
</feature>
<keyword evidence="12" id="KW-1185">Reference proteome</keyword>
<dbReference type="Pfam" id="PF03171">
    <property type="entry name" value="2OG-FeII_Oxy"/>
    <property type="match status" value="1"/>
</dbReference>
<keyword evidence="7 9" id="KW-0408">Iron</keyword>
<evidence type="ECO:0000259" key="10">
    <source>
        <dbReference type="PROSITE" id="PS51471"/>
    </source>
</evidence>
<evidence type="ECO:0000256" key="1">
    <source>
        <dbReference type="ARBA" id="ARBA00001961"/>
    </source>
</evidence>
<comment type="similarity">
    <text evidence="2 9">Belongs to the iron/ascorbate-dependent oxidoreductase family.</text>
</comment>
<keyword evidence="3 9" id="KW-0479">Metal-binding</keyword>
<proteinExistence type="inferred from homology"/>
<dbReference type="AlphaFoldDB" id="A0A0J8B5N3"/>
<dbReference type="GO" id="GO:0046148">
    <property type="term" value="P:pigment biosynthetic process"/>
    <property type="evidence" value="ECO:0007669"/>
    <property type="project" value="UniProtKB-ARBA"/>
</dbReference>
<evidence type="ECO:0000256" key="2">
    <source>
        <dbReference type="ARBA" id="ARBA00008056"/>
    </source>
</evidence>
<evidence type="ECO:0000313" key="11">
    <source>
        <dbReference type="EMBL" id="KMS96524.1"/>
    </source>
</evidence>
<comment type="cofactor">
    <cofactor evidence="1">
        <name>L-ascorbate</name>
        <dbReference type="ChEBI" id="CHEBI:38290"/>
    </cofactor>
</comment>
<dbReference type="GO" id="GO:0031418">
    <property type="term" value="F:L-ascorbic acid binding"/>
    <property type="evidence" value="ECO:0007669"/>
    <property type="project" value="UniProtKB-KW"/>
</dbReference>
<dbReference type="OMA" id="WPTSSIN"/>
<dbReference type="GO" id="GO:0046872">
    <property type="term" value="F:metal ion binding"/>
    <property type="evidence" value="ECO:0007669"/>
    <property type="project" value="UniProtKB-KW"/>
</dbReference>